<dbReference type="GO" id="GO:0003743">
    <property type="term" value="F:translation initiation factor activity"/>
    <property type="evidence" value="ECO:0007669"/>
    <property type="project" value="UniProtKB-UniRule"/>
</dbReference>
<comment type="function">
    <text evidence="8">Functions in the early steps of protein synthesis of a small number of specific mRNAs. Acts by directing the binding of methionyl-tRNAi to 40S ribosomal subunits. In contrast to the eIF-2 complex, it binds methionyl-tRNAi to 40S subunits in a codon-dependent manner, whereas the eIF-2 complex binds methionyl-tRNAi to 40S subunits in a GTP-dependent manner.</text>
</comment>
<evidence type="ECO:0000256" key="4">
    <source>
        <dbReference type="ARBA" id="ARBA00022574"/>
    </source>
</evidence>
<dbReference type="OrthoDB" id="2194683at2759"/>
<dbReference type="GO" id="GO:0006417">
    <property type="term" value="P:regulation of translation"/>
    <property type="evidence" value="ECO:0007669"/>
    <property type="project" value="UniProtKB-KW"/>
</dbReference>
<evidence type="ECO:0000256" key="9">
    <source>
        <dbReference type="SAM" id="MobiDB-lite"/>
    </source>
</evidence>
<dbReference type="InterPro" id="IPR013979">
    <property type="entry name" value="TIF_beta_prop-like"/>
</dbReference>
<dbReference type="FunFam" id="2.130.10.10:FF:000599">
    <property type="entry name" value="Eukaryotic translation initiation factor 2A"/>
    <property type="match status" value="1"/>
</dbReference>
<dbReference type="SUPFAM" id="SSF82171">
    <property type="entry name" value="DPP6 N-terminal domain-like"/>
    <property type="match status" value="1"/>
</dbReference>
<evidence type="ECO:0000256" key="5">
    <source>
        <dbReference type="ARBA" id="ARBA00022737"/>
    </source>
</evidence>
<evidence type="ECO:0000313" key="11">
    <source>
        <dbReference type="EMBL" id="PLW11662.1"/>
    </source>
</evidence>
<feature type="compositionally biased region" description="Low complexity" evidence="9">
    <location>
        <begin position="545"/>
        <end position="558"/>
    </location>
</feature>
<protein>
    <recommendedName>
        <fullName evidence="2 8">Eukaryotic translation initiation factor 2A</fullName>
        <shortName evidence="8">eIF-2A</shortName>
    </recommendedName>
</protein>
<comment type="caution">
    <text evidence="11">The sequence shown here is derived from an EMBL/GenBank/DDBJ whole genome shotgun (WGS) entry which is preliminary data.</text>
</comment>
<dbReference type="GO" id="GO:0003729">
    <property type="term" value="F:mRNA binding"/>
    <property type="evidence" value="ECO:0007669"/>
    <property type="project" value="TreeGrafter"/>
</dbReference>
<keyword evidence="7 8" id="KW-0648">Protein biosynthesis</keyword>
<organism evidence="11 13">
    <name type="scientific">Puccinia coronata f. sp. avenae</name>
    <dbReference type="NCBI Taxonomy" id="200324"/>
    <lineage>
        <taxon>Eukaryota</taxon>
        <taxon>Fungi</taxon>
        <taxon>Dikarya</taxon>
        <taxon>Basidiomycota</taxon>
        <taxon>Pucciniomycotina</taxon>
        <taxon>Pucciniomycetes</taxon>
        <taxon>Pucciniales</taxon>
        <taxon>Pucciniaceae</taxon>
        <taxon>Puccinia</taxon>
    </lineage>
</organism>
<comment type="similarity">
    <text evidence="1 8">Belongs to the WD repeat EIF2A family.</text>
</comment>
<dbReference type="STRING" id="200324.A0A2N5SEI5"/>
<reference evidence="11 13" key="1">
    <citation type="submission" date="2017-11" db="EMBL/GenBank/DDBJ databases">
        <title>De novo assembly and phasing of dikaryotic genomes from two isolates of Puccinia coronata f. sp. avenae, the causal agent of oat crown rust.</title>
        <authorList>
            <person name="Miller M.E."/>
            <person name="Zhang Y."/>
            <person name="Omidvar V."/>
            <person name="Sperschneider J."/>
            <person name="Schwessinger B."/>
            <person name="Raley C."/>
            <person name="Palmer J.M."/>
            <person name="Garnica D."/>
            <person name="Upadhyaya N."/>
            <person name="Rathjen J."/>
            <person name="Taylor J.M."/>
            <person name="Park R.F."/>
            <person name="Dodds P.N."/>
            <person name="Hirsch C.D."/>
            <person name="Kianian S.F."/>
            <person name="Figueroa M."/>
        </authorList>
    </citation>
    <scope>NUCLEOTIDE SEQUENCE [LARGE SCALE GENOMIC DNA]</scope>
    <source>
        <strain evidence="11">12NC29</strain>
    </source>
</reference>
<dbReference type="PANTHER" id="PTHR13227:SF0">
    <property type="entry name" value="EUKARYOTIC TRANSLATION INITIATION FACTOR 2A"/>
    <property type="match status" value="1"/>
</dbReference>
<sequence length="633" mass="69683">MSLPQQSSPAAGPESKPKNQYHFRALKSCGVFNGYPIFSPLSSFQSPGENVKALVYSSDGRRYAVASQNEVSICDADSSQELQRLPLTGVIDIKFSPKGTWIATWERYVKPTVEGTQHKNMRLWDIATGEEVASFSQKSQEGWMLQFTEDESRVLRLVSGEVQVFDPTSFASGVVSKLKLEGMSDFKLSPGKAPLLSAFVAEKNGAPASVKIYPLTGLKDSTPPLTQKTFFKADKIQMKWNRSGTSVLILTQTDVDKTGKSYYGETNLYMLSANGQFDCRVTLDREGGIHDFVWSPNDKEFTVSYGYMPAKTTIFDLRCNVIHDFGTAPRNFISYNPQGRLLLVAGFGNLAGTMDIWDRRTLEKVATIEGSNTSHCEWSPDGRFIMCATLSPRLRVDNGVRIFHYRGQLIHVYPVENLYAASWRPQDAEQFPFRISLSPGPKNTGNAATPPPTTPAKPAGAYRPPHARGTTTPSHFKREDEGGAPYVAPTNSNVNGHSTRGRGGGPPGAAPRKGVPGAAPKTNEAPAQKSKKKPQSQATENHKPQQATQNGNQQATNNISQESKTAQDQANAPKEAPLATLSPEDKKRRSLMKKLTAIEQLKERRKRGEKLEITQIKKIESEAETRKELEALG</sequence>
<feature type="compositionally biased region" description="Polar residues" evidence="9">
    <location>
        <begin position="559"/>
        <end position="570"/>
    </location>
</feature>
<feature type="compositionally biased region" description="Polar residues" evidence="9">
    <location>
        <begin position="489"/>
        <end position="498"/>
    </location>
</feature>
<evidence type="ECO:0000313" key="12">
    <source>
        <dbReference type="EMBL" id="PLW41027.1"/>
    </source>
</evidence>
<evidence type="ECO:0000256" key="6">
    <source>
        <dbReference type="ARBA" id="ARBA00022845"/>
    </source>
</evidence>
<proteinExistence type="inferred from homology"/>
<keyword evidence="3 8" id="KW-0396">Initiation factor</keyword>
<dbReference type="EMBL" id="PGCJ01000174">
    <property type="protein sequence ID" value="PLW41027.1"/>
    <property type="molecule type" value="Genomic_DNA"/>
</dbReference>
<evidence type="ECO:0000256" key="2">
    <source>
        <dbReference type="ARBA" id="ARBA00013819"/>
    </source>
</evidence>
<dbReference type="Gene3D" id="2.130.10.10">
    <property type="entry name" value="YVTN repeat-like/Quinoprotein amine dehydrogenase"/>
    <property type="match status" value="2"/>
</dbReference>
<gene>
    <name evidence="12" type="ORF">PCANC_21397</name>
    <name evidence="11" type="ORF">PCANC_26949</name>
</gene>
<dbReference type="GO" id="GO:0022627">
    <property type="term" value="C:cytosolic small ribosomal subunit"/>
    <property type="evidence" value="ECO:0007669"/>
    <property type="project" value="TreeGrafter"/>
</dbReference>
<dbReference type="GO" id="GO:0043022">
    <property type="term" value="F:ribosome binding"/>
    <property type="evidence" value="ECO:0007669"/>
    <property type="project" value="UniProtKB-UniRule"/>
</dbReference>
<evidence type="ECO:0000256" key="1">
    <source>
        <dbReference type="ARBA" id="ARBA00009573"/>
    </source>
</evidence>
<feature type="region of interest" description="Disordered" evidence="9">
    <location>
        <begin position="433"/>
        <end position="593"/>
    </location>
</feature>
<evidence type="ECO:0000256" key="3">
    <source>
        <dbReference type="ARBA" id="ARBA00022540"/>
    </source>
</evidence>
<dbReference type="InterPro" id="IPR015943">
    <property type="entry name" value="WD40/YVTN_repeat-like_dom_sf"/>
</dbReference>
<keyword evidence="4" id="KW-0853">WD repeat</keyword>
<keyword evidence="13" id="KW-1185">Reference proteome</keyword>
<accession>A0A2N5SEI5</accession>
<evidence type="ECO:0000259" key="10">
    <source>
        <dbReference type="Pfam" id="PF08662"/>
    </source>
</evidence>
<dbReference type="InterPro" id="IPR011387">
    <property type="entry name" value="TIF2A"/>
</dbReference>
<dbReference type="EMBL" id="PGCJ01001010">
    <property type="protein sequence ID" value="PLW11662.1"/>
    <property type="molecule type" value="Genomic_DNA"/>
</dbReference>
<dbReference type="PANTHER" id="PTHR13227">
    <property type="entry name" value="EUKARYOTIC TRANSLATION INITIATION FACTOR 2A"/>
    <property type="match status" value="1"/>
</dbReference>
<evidence type="ECO:0000256" key="8">
    <source>
        <dbReference type="PIRNR" id="PIRNR017222"/>
    </source>
</evidence>
<name>A0A2N5SEI5_9BASI</name>
<evidence type="ECO:0000313" key="13">
    <source>
        <dbReference type="Proteomes" id="UP000235388"/>
    </source>
</evidence>
<dbReference type="AlphaFoldDB" id="A0A2N5SEI5"/>
<dbReference type="PIRSF" id="PIRSF017222">
    <property type="entry name" value="eIF2A"/>
    <property type="match status" value="1"/>
</dbReference>
<dbReference type="Pfam" id="PF08662">
    <property type="entry name" value="eIF2A"/>
    <property type="match status" value="1"/>
</dbReference>
<keyword evidence="6 8" id="KW-0810">Translation regulation</keyword>
<dbReference type="Proteomes" id="UP000235388">
    <property type="component" value="Unassembled WGS sequence"/>
</dbReference>
<feature type="compositionally biased region" description="Low complexity" evidence="9">
    <location>
        <begin position="510"/>
        <end position="528"/>
    </location>
</feature>
<feature type="domain" description="Translation initiation factor beta propellor-like" evidence="10">
    <location>
        <begin position="228"/>
        <end position="420"/>
    </location>
</feature>
<evidence type="ECO:0000256" key="7">
    <source>
        <dbReference type="ARBA" id="ARBA00022917"/>
    </source>
</evidence>
<keyword evidence="5" id="KW-0677">Repeat</keyword>
<dbReference type="GO" id="GO:0000049">
    <property type="term" value="F:tRNA binding"/>
    <property type="evidence" value="ECO:0007669"/>
    <property type="project" value="UniProtKB-UniRule"/>
</dbReference>